<name>A0ABN8AC07_9BACI</name>
<gene>
    <name evidence="2" type="ORF">BACCIP111883_01457</name>
</gene>
<evidence type="ECO:0008006" key="4">
    <source>
        <dbReference type="Google" id="ProtNLM"/>
    </source>
</evidence>
<organism evidence="2 3">
    <name type="scientific">Sutcliffiella rhizosphaerae</name>
    <dbReference type="NCBI Taxonomy" id="2880967"/>
    <lineage>
        <taxon>Bacteria</taxon>
        <taxon>Bacillati</taxon>
        <taxon>Bacillota</taxon>
        <taxon>Bacilli</taxon>
        <taxon>Bacillales</taxon>
        <taxon>Bacillaceae</taxon>
        <taxon>Sutcliffiella</taxon>
    </lineage>
</organism>
<feature type="chain" id="PRO_5046615450" description="Lipoprotein" evidence="1">
    <location>
        <begin position="23"/>
        <end position="165"/>
    </location>
</feature>
<keyword evidence="1" id="KW-0732">Signal</keyword>
<feature type="signal peptide" evidence="1">
    <location>
        <begin position="1"/>
        <end position="22"/>
    </location>
</feature>
<reference evidence="2 3" key="1">
    <citation type="submission" date="2021-10" db="EMBL/GenBank/DDBJ databases">
        <authorList>
            <person name="Criscuolo A."/>
        </authorList>
    </citation>
    <scope>NUCLEOTIDE SEQUENCE [LARGE SCALE GENOMIC DNA]</scope>
    <source>
        <strain evidence="3">CIP 111883</strain>
    </source>
</reference>
<sequence length="165" mass="18899">MLNKILRLGWLVALVFSLTACSRDIPDTLLHLDYLDDRALEAPETELTYSEIDGEYVHDFIKSNKDKAVRWTATVSRIENDSTFELKEPLLPSILVTFSEELNQPLEVGDIVTFKGLLIGYGETFGKDPLWVVRPAHLEETTADELDELIEYQEKAKEKVRDESR</sequence>
<comment type="caution">
    <text evidence="2">The sequence shown here is derived from an EMBL/GenBank/DDBJ whole genome shotgun (WGS) entry which is preliminary data.</text>
</comment>
<evidence type="ECO:0000256" key="1">
    <source>
        <dbReference type="SAM" id="SignalP"/>
    </source>
</evidence>
<keyword evidence="3" id="KW-1185">Reference proteome</keyword>
<accession>A0ABN8AC07</accession>
<evidence type="ECO:0000313" key="2">
    <source>
        <dbReference type="EMBL" id="CAG9620688.1"/>
    </source>
</evidence>
<protein>
    <recommendedName>
        <fullName evidence="4">Lipoprotein</fullName>
    </recommendedName>
</protein>
<dbReference type="PROSITE" id="PS51257">
    <property type="entry name" value="PROKAR_LIPOPROTEIN"/>
    <property type="match status" value="1"/>
</dbReference>
<proteinExistence type="predicted"/>
<dbReference type="EMBL" id="CAKJTJ010000006">
    <property type="protein sequence ID" value="CAG9620688.1"/>
    <property type="molecule type" value="Genomic_DNA"/>
</dbReference>
<dbReference type="Proteomes" id="UP000789833">
    <property type="component" value="Unassembled WGS sequence"/>
</dbReference>
<evidence type="ECO:0000313" key="3">
    <source>
        <dbReference type="Proteomes" id="UP000789833"/>
    </source>
</evidence>